<accession>A0A934S0W9</accession>
<keyword evidence="2" id="KW-0238">DNA-binding</keyword>
<proteinExistence type="predicted"/>
<evidence type="ECO:0000259" key="4">
    <source>
        <dbReference type="PROSITE" id="PS01124"/>
    </source>
</evidence>
<keyword evidence="1" id="KW-0805">Transcription regulation</keyword>
<dbReference type="GO" id="GO:0003700">
    <property type="term" value="F:DNA-binding transcription factor activity"/>
    <property type="evidence" value="ECO:0007669"/>
    <property type="project" value="InterPro"/>
</dbReference>
<dbReference type="Pfam" id="PF12625">
    <property type="entry name" value="Arabinose_bd"/>
    <property type="match status" value="1"/>
</dbReference>
<reference evidence="5" key="1">
    <citation type="submission" date="2021-01" db="EMBL/GenBank/DDBJ databases">
        <title>Modified the classification status of verrucomicrobia.</title>
        <authorList>
            <person name="Feng X."/>
        </authorList>
    </citation>
    <scope>NUCLEOTIDE SEQUENCE</scope>
    <source>
        <strain evidence="5">KCTC 13126</strain>
    </source>
</reference>
<dbReference type="InterPro" id="IPR032687">
    <property type="entry name" value="AraC-type_N"/>
</dbReference>
<dbReference type="SMART" id="SM00342">
    <property type="entry name" value="HTH_ARAC"/>
    <property type="match status" value="1"/>
</dbReference>
<dbReference type="GO" id="GO:0005829">
    <property type="term" value="C:cytosol"/>
    <property type="evidence" value="ECO:0007669"/>
    <property type="project" value="TreeGrafter"/>
</dbReference>
<dbReference type="Gene3D" id="1.10.10.60">
    <property type="entry name" value="Homeodomain-like"/>
    <property type="match status" value="1"/>
</dbReference>
<dbReference type="PANTHER" id="PTHR47894">
    <property type="entry name" value="HTH-TYPE TRANSCRIPTIONAL REGULATOR GADX"/>
    <property type="match status" value="1"/>
</dbReference>
<dbReference type="Pfam" id="PF12833">
    <property type="entry name" value="HTH_18"/>
    <property type="match status" value="1"/>
</dbReference>
<dbReference type="InterPro" id="IPR018060">
    <property type="entry name" value="HTH_AraC"/>
</dbReference>
<evidence type="ECO:0000256" key="3">
    <source>
        <dbReference type="ARBA" id="ARBA00023163"/>
    </source>
</evidence>
<keyword evidence="6" id="KW-1185">Reference proteome</keyword>
<dbReference type="EMBL" id="JAENIL010000041">
    <property type="protein sequence ID" value="MBK1879150.1"/>
    <property type="molecule type" value="Genomic_DNA"/>
</dbReference>
<keyword evidence="3" id="KW-0804">Transcription</keyword>
<gene>
    <name evidence="5" type="ORF">JIN87_19855</name>
</gene>
<dbReference type="AlphaFoldDB" id="A0A934S0W9"/>
<dbReference type="SUPFAM" id="SSF46689">
    <property type="entry name" value="Homeodomain-like"/>
    <property type="match status" value="1"/>
</dbReference>
<evidence type="ECO:0000313" key="6">
    <source>
        <dbReference type="Proteomes" id="UP000617628"/>
    </source>
</evidence>
<name>A0A934S0W9_9BACT</name>
<dbReference type="InterPro" id="IPR009057">
    <property type="entry name" value="Homeodomain-like_sf"/>
</dbReference>
<organism evidence="5 6">
    <name type="scientific">Pelagicoccus mobilis</name>
    <dbReference type="NCBI Taxonomy" id="415221"/>
    <lineage>
        <taxon>Bacteria</taxon>
        <taxon>Pseudomonadati</taxon>
        <taxon>Verrucomicrobiota</taxon>
        <taxon>Opitutia</taxon>
        <taxon>Puniceicoccales</taxon>
        <taxon>Pelagicoccaceae</taxon>
        <taxon>Pelagicoccus</taxon>
    </lineage>
</organism>
<evidence type="ECO:0000256" key="2">
    <source>
        <dbReference type="ARBA" id="ARBA00023125"/>
    </source>
</evidence>
<comment type="caution">
    <text evidence="5">The sequence shown here is derived from an EMBL/GenBank/DDBJ whole genome shotgun (WGS) entry which is preliminary data.</text>
</comment>
<dbReference type="PROSITE" id="PS01124">
    <property type="entry name" value="HTH_ARAC_FAMILY_2"/>
    <property type="match status" value="1"/>
</dbReference>
<evidence type="ECO:0000256" key="1">
    <source>
        <dbReference type="ARBA" id="ARBA00023015"/>
    </source>
</evidence>
<evidence type="ECO:0000313" key="5">
    <source>
        <dbReference type="EMBL" id="MBK1879150.1"/>
    </source>
</evidence>
<sequence length="338" mass="38604">MKSCEFAQIGFLHPILSKLQSHGVNLSPYIQNAGIEIFDLQNPETYIPLHLYEKFLNQISRKQGIANIANEFHSQIHLGSCSEFGELISGQTSLLNVCQKAVKFPNVVFTNERLRFTTHGRISKLEQWFVNFDEKRTSQLTGIDNAIMFNAFKLYLGEDWEPVELHYQNDTALDISKYFPNARKTRVRTGMPSTAIVFETDLLTRNSNGNDRLSSTPEPDFSIPASASDKIEILLTQTLPGMVPSIREAAEMLDTSERTLRRALAEESCTFAELVDDWRRKEALRKVNDNRVHIDDISASLGYLNPSAFFRAFKRWTNFTPNRYRDLDPERQALAMAS</sequence>
<dbReference type="PANTHER" id="PTHR47894:SF4">
    <property type="entry name" value="HTH-TYPE TRANSCRIPTIONAL REGULATOR GADX"/>
    <property type="match status" value="1"/>
</dbReference>
<protein>
    <submittedName>
        <fullName evidence="5">Helix-turn-helix transcriptional regulator</fullName>
    </submittedName>
</protein>
<feature type="domain" description="HTH araC/xylS-type" evidence="4">
    <location>
        <begin position="229"/>
        <end position="327"/>
    </location>
</feature>
<dbReference type="Proteomes" id="UP000617628">
    <property type="component" value="Unassembled WGS sequence"/>
</dbReference>
<dbReference type="RefSeq" id="WP_200357362.1">
    <property type="nucleotide sequence ID" value="NZ_JAENIL010000041.1"/>
</dbReference>
<dbReference type="GO" id="GO:0000976">
    <property type="term" value="F:transcription cis-regulatory region binding"/>
    <property type="evidence" value="ECO:0007669"/>
    <property type="project" value="TreeGrafter"/>
</dbReference>